<dbReference type="Proteomes" id="UP000305198">
    <property type="component" value="Unassembled WGS sequence"/>
</dbReference>
<evidence type="ECO:0000313" key="1">
    <source>
        <dbReference type="EMBL" id="TKA90405.1"/>
    </source>
</evidence>
<organism evidence="1 2">
    <name type="scientific">Halopseudomonas bauzanensis</name>
    <dbReference type="NCBI Taxonomy" id="653930"/>
    <lineage>
        <taxon>Bacteria</taxon>
        <taxon>Pseudomonadati</taxon>
        <taxon>Pseudomonadota</taxon>
        <taxon>Gammaproteobacteria</taxon>
        <taxon>Pseudomonadales</taxon>
        <taxon>Pseudomonadaceae</taxon>
        <taxon>Halopseudomonas</taxon>
    </lineage>
</organism>
<dbReference type="EMBL" id="SWAV01000005">
    <property type="protein sequence ID" value="TKA90405.1"/>
    <property type="molecule type" value="Genomic_DNA"/>
</dbReference>
<reference evidence="1 2" key="1">
    <citation type="submission" date="2019-04" db="EMBL/GenBank/DDBJ databases">
        <title>Crypto-aerobic microbial life in anoxic (sulfidic) marine sediments.</title>
        <authorList>
            <person name="Bhattacharya S."/>
            <person name="Roy C."/>
            <person name="Mondal N."/>
            <person name="Sarkar J."/>
            <person name="Mandal S."/>
            <person name="Rameez M.J."/>
            <person name="Ghosh W."/>
        </authorList>
    </citation>
    <scope>NUCLEOTIDE SEQUENCE [LARGE SCALE GENOMIC DNA]</scope>
    <source>
        <strain evidence="1 2">SBBB</strain>
    </source>
</reference>
<comment type="caution">
    <text evidence="1">The sequence shown here is derived from an EMBL/GenBank/DDBJ whole genome shotgun (WGS) entry which is preliminary data.</text>
</comment>
<accession>A0A4U0YGY2</accession>
<evidence type="ECO:0008006" key="3">
    <source>
        <dbReference type="Google" id="ProtNLM"/>
    </source>
</evidence>
<evidence type="ECO:0000313" key="2">
    <source>
        <dbReference type="Proteomes" id="UP000305198"/>
    </source>
</evidence>
<sequence length="78" mass="8095">MSTVNPWKRFIGLLPGGTRTVGTVTSVNLQNGTSVITLRNGNQISAKGTGVARGLKAFVVDGQVVGQAPGLVQFDIEV</sequence>
<gene>
    <name evidence="1" type="ORF">FA869_14930</name>
</gene>
<name>A0A4U0YGY2_9GAMM</name>
<dbReference type="RefSeq" id="WP_136869957.1">
    <property type="nucleotide sequence ID" value="NZ_SWAV01000005.1"/>
</dbReference>
<proteinExistence type="predicted"/>
<protein>
    <recommendedName>
        <fullName evidence="3">DUF5666 domain-containing protein</fullName>
    </recommendedName>
</protein>
<dbReference type="AlphaFoldDB" id="A0A4U0YGY2"/>